<dbReference type="GO" id="GO:0016491">
    <property type="term" value="F:oxidoreductase activity"/>
    <property type="evidence" value="ECO:0007669"/>
    <property type="project" value="UniProtKB-KW"/>
</dbReference>
<organism evidence="6 7">
    <name type="scientific">Spirosoma endophyticum</name>
    <dbReference type="NCBI Taxonomy" id="662367"/>
    <lineage>
        <taxon>Bacteria</taxon>
        <taxon>Pseudomonadati</taxon>
        <taxon>Bacteroidota</taxon>
        <taxon>Cytophagia</taxon>
        <taxon>Cytophagales</taxon>
        <taxon>Cytophagaceae</taxon>
        <taxon>Spirosoma</taxon>
    </lineage>
</organism>
<dbReference type="InterPro" id="IPR036188">
    <property type="entry name" value="FAD/NAD-bd_sf"/>
</dbReference>
<dbReference type="AlphaFoldDB" id="A0A1I1TVA5"/>
<keyword evidence="4" id="KW-0408">Iron</keyword>
<evidence type="ECO:0000256" key="1">
    <source>
        <dbReference type="ARBA" id="ARBA00022485"/>
    </source>
</evidence>
<evidence type="ECO:0000256" key="3">
    <source>
        <dbReference type="ARBA" id="ARBA00023002"/>
    </source>
</evidence>
<dbReference type="GO" id="GO:0046872">
    <property type="term" value="F:metal ion binding"/>
    <property type="evidence" value="ECO:0007669"/>
    <property type="project" value="UniProtKB-KW"/>
</dbReference>
<gene>
    <name evidence="6" type="ORF">SAMN05216167_1067</name>
</gene>
<evidence type="ECO:0000256" key="2">
    <source>
        <dbReference type="ARBA" id="ARBA00022723"/>
    </source>
</evidence>
<dbReference type="PANTHER" id="PTHR43498:SF1">
    <property type="entry name" value="COB--COM HETERODISULFIDE REDUCTASE IRON-SULFUR SUBUNIT A"/>
    <property type="match status" value="1"/>
</dbReference>
<proteinExistence type="predicted"/>
<accession>A0A1I1TVA5</accession>
<evidence type="ECO:0000256" key="4">
    <source>
        <dbReference type="ARBA" id="ARBA00023004"/>
    </source>
</evidence>
<reference evidence="6 7" key="1">
    <citation type="submission" date="2016-10" db="EMBL/GenBank/DDBJ databases">
        <authorList>
            <person name="de Groot N.N."/>
        </authorList>
    </citation>
    <scope>NUCLEOTIDE SEQUENCE [LARGE SCALE GENOMIC DNA]</scope>
    <source>
        <strain evidence="6 7">DSM 26130</strain>
    </source>
</reference>
<dbReference type="EMBL" id="FOLQ01000006">
    <property type="protein sequence ID" value="SFD62459.1"/>
    <property type="molecule type" value="Genomic_DNA"/>
</dbReference>
<dbReference type="GO" id="GO:0051539">
    <property type="term" value="F:4 iron, 4 sulfur cluster binding"/>
    <property type="evidence" value="ECO:0007669"/>
    <property type="project" value="UniProtKB-KW"/>
</dbReference>
<name>A0A1I1TVA5_9BACT</name>
<dbReference type="Proteomes" id="UP000198598">
    <property type="component" value="Unassembled WGS sequence"/>
</dbReference>
<dbReference type="SUPFAM" id="SSF51905">
    <property type="entry name" value="FAD/NAD(P)-binding domain"/>
    <property type="match status" value="1"/>
</dbReference>
<dbReference type="PANTHER" id="PTHR43498">
    <property type="entry name" value="FERREDOXIN:COB-COM HETERODISULFIDE REDUCTASE SUBUNIT A"/>
    <property type="match status" value="1"/>
</dbReference>
<evidence type="ECO:0000256" key="5">
    <source>
        <dbReference type="ARBA" id="ARBA00023014"/>
    </source>
</evidence>
<keyword evidence="1" id="KW-0004">4Fe-4S</keyword>
<evidence type="ECO:0000313" key="7">
    <source>
        <dbReference type="Proteomes" id="UP000198598"/>
    </source>
</evidence>
<keyword evidence="3" id="KW-0560">Oxidoreductase</keyword>
<dbReference type="STRING" id="662367.SAMN05216167_1067"/>
<keyword evidence="5" id="KW-0411">Iron-sulfur</keyword>
<evidence type="ECO:0000313" key="6">
    <source>
        <dbReference type="EMBL" id="SFD62459.1"/>
    </source>
</evidence>
<dbReference type="InterPro" id="IPR039650">
    <property type="entry name" value="HdrA-like"/>
</dbReference>
<protein>
    <submittedName>
        <fullName evidence="6">FAD dependent oxidoreductase</fullName>
    </submittedName>
</protein>
<sequence length="571" mass="64145">MKHTFFRYLHQSHAQSKRWFVMPCLVASFLVVLQTIPVVTNAAKPLAVRRADVIIYGGTCAAVTAAVQVKKMGKTVIVVSPDKHLGGLSSGGLGFTDTGNKEVIGGLSREFYQRLYQHYQQDSAWKWQKKEEYGNKGQGTPAIDGNSRTMWIFEPHAAEKVFEDLVSENEITVYRNEWLDRSKKGVTQKAGVITSFRTLSGQIYEGKMFIDVTYEGDLMAAAGVKYHVGREANSVYGETSNGVQPNVFQHGHYFKTNVSPYKIPGDPKSGLLPEIATSGPGEKGAGDSKIQAYCFRMCFSNNPDNRVPFPKPANYDPARYELLGRVFDSGWRETFQKFDPIPNRKTDTNNHGPFSSDYIGKNYDYPDATYERRKEIIRDHQLYQQGLLYFMANDSRVPDDVRKDMSQWGLAKDEFTDNANWPHQIYVREARRMLGVFVMKEADALGQTNVPDPIGMGSYALDSHNAQRYVRPDGFVQNEGDIGVHPKQPYSIAYGSILPKESECKNLLVPVCVSSSHIAYGSIRMEPVFMILGQSAATAAVLSIDNNVPPQRLPYAKLRDVLLKDRQRLTL</sequence>
<keyword evidence="7" id="KW-1185">Reference proteome</keyword>
<keyword evidence="2" id="KW-0479">Metal-binding</keyword>
<dbReference type="Pfam" id="PF12831">
    <property type="entry name" value="FAD_oxidored"/>
    <property type="match status" value="1"/>
</dbReference>